<dbReference type="Proteomes" id="UP000735302">
    <property type="component" value="Unassembled WGS sequence"/>
</dbReference>
<dbReference type="AlphaFoldDB" id="A0AAV3YBV9"/>
<evidence type="ECO:0000313" key="2">
    <source>
        <dbReference type="Proteomes" id="UP000735302"/>
    </source>
</evidence>
<gene>
    <name evidence="1" type="ORF">PoB_000703000</name>
</gene>
<accession>A0AAV3YBV9</accession>
<name>A0AAV3YBV9_9GAST</name>
<evidence type="ECO:0000313" key="1">
    <source>
        <dbReference type="EMBL" id="GFN80524.1"/>
    </source>
</evidence>
<organism evidence="1 2">
    <name type="scientific">Plakobranchus ocellatus</name>
    <dbReference type="NCBI Taxonomy" id="259542"/>
    <lineage>
        <taxon>Eukaryota</taxon>
        <taxon>Metazoa</taxon>
        <taxon>Spiralia</taxon>
        <taxon>Lophotrochozoa</taxon>
        <taxon>Mollusca</taxon>
        <taxon>Gastropoda</taxon>
        <taxon>Heterobranchia</taxon>
        <taxon>Euthyneura</taxon>
        <taxon>Panpulmonata</taxon>
        <taxon>Sacoglossa</taxon>
        <taxon>Placobranchoidea</taxon>
        <taxon>Plakobranchidae</taxon>
        <taxon>Plakobranchus</taxon>
    </lineage>
</organism>
<reference evidence="1 2" key="1">
    <citation type="journal article" date="2021" name="Elife">
        <title>Chloroplast acquisition without the gene transfer in kleptoplastic sea slugs, Plakobranchus ocellatus.</title>
        <authorList>
            <person name="Maeda T."/>
            <person name="Takahashi S."/>
            <person name="Yoshida T."/>
            <person name="Shimamura S."/>
            <person name="Takaki Y."/>
            <person name="Nagai Y."/>
            <person name="Toyoda A."/>
            <person name="Suzuki Y."/>
            <person name="Arimoto A."/>
            <person name="Ishii H."/>
            <person name="Satoh N."/>
            <person name="Nishiyama T."/>
            <person name="Hasebe M."/>
            <person name="Maruyama T."/>
            <person name="Minagawa J."/>
            <person name="Obokata J."/>
            <person name="Shigenobu S."/>
        </authorList>
    </citation>
    <scope>NUCLEOTIDE SEQUENCE [LARGE SCALE GENOMIC DNA]</scope>
</reference>
<comment type="caution">
    <text evidence="1">The sequence shown here is derived from an EMBL/GenBank/DDBJ whole genome shotgun (WGS) entry which is preliminary data.</text>
</comment>
<protein>
    <submittedName>
        <fullName evidence="1">Uncharacterized protein</fullName>
    </submittedName>
</protein>
<sequence length="153" mass="17799">MPPNPLHYPQHKGYRSKSNILCIKAREPTQTYTAQKLPKPFQHPQLKSYSTNSYILAQRLPNTFQHPNTKAKESIPRSSVQRLPTHFNSLNTKARELTPISRAQRLQNPLKHISMRLPNTLVDPQHKGYRIQFDILENLPLRVHFESTTETLD</sequence>
<dbReference type="EMBL" id="BLXT01000825">
    <property type="protein sequence ID" value="GFN80524.1"/>
    <property type="molecule type" value="Genomic_DNA"/>
</dbReference>
<proteinExistence type="predicted"/>
<keyword evidence="2" id="KW-1185">Reference proteome</keyword>